<feature type="domain" description="N-(5'phosphoribosyl) anthranilate isomerase (PRAI)" evidence="9">
    <location>
        <begin position="16"/>
        <end position="235"/>
    </location>
</feature>
<keyword evidence="4 8" id="KW-0028">Amino-acid biosynthesis</keyword>
<keyword evidence="11" id="KW-1185">Reference proteome</keyword>
<protein>
    <recommendedName>
        <fullName evidence="8">N-(5'-phosphoribosyl)anthranilate isomerase</fullName>
        <shortName evidence="8">PRAI</shortName>
        <ecNumber evidence="8">5.3.1.24</ecNumber>
    </recommendedName>
</protein>
<dbReference type="OrthoDB" id="27513at2157"/>
<dbReference type="InterPro" id="IPR011060">
    <property type="entry name" value="RibuloseP-bd_barrel"/>
</dbReference>
<dbReference type="EMBL" id="CP058560">
    <property type="protein sequence ID" value="QUH24338.1"/>
    <property type="molecule type" value="Genomic_DNA"/>
</dbReference>
<evidence type="ECO:0000259" key="9">
    <source>
        <dbReference type="Pfam" id="PF00697"/>
    </source>
</evidence>
<evidence type="ECO:0000256" key="5">
    <source>
        <dbReference type="ARBA" id="ARBA00022822"/>
    </source>
</evidence>
<gene>
    <name evidence="8" type="primary">trpF</name>
    <name evidence="10" type="ORF">HYG87_07655</name>
</gene>
<evidence type="ECO:0000256" key="3">
    <source>
        <dbReference type="ARBA" id="ARBA00007571"/>
    </source>
</evidence>
<evidence type="ECO:0000313" key="10">
    <source>
        <dbReference type="EMBL" id="QUH24338.1"/>
    </source>
</evidence>
<sequence length="253" mass="28420">MNKNLTLKKGDTNLKIKICGITSKEDLKAAENYGSDLIGFIHVKRSVRYIDIETIKSLSRILTDNNKGVLVLEPDNVEEALNDILNSNLRNIQLHSLLPGEINELIQSLFADEYEKEYHIVRAIGISQDGLSLEKIKEIRSFAELCQGILFDYQHQGKTGGTGREVSLKTAIKAAKISRSFNPHLEIYLAGGLTASRIKKEGLLIKESFDFVDFNSGLEDFPGKKNHIKIKNAIETVKKDKIFMNFIKGDLID</sequence>
<dbReference type="PANTHER" id="PTHR42894">
    <property type="entry name" value="N-(5'-PHOSPHORIBOSYL)ANTHRANILATE ISOMERASE"/>
    <property type="match status" value="1"/>
</dbReference>
<dbReference type="PANTHER" id="PTHR42894:SF1">
    <property type="entry name" value="N-(5'-PHOSPHORIBOSYL)ANTHRANILATE ISOMERASE"/>
    <property type="match status" value="1"/>
</dbReference>
<comment type="catalytic activity">
    <reaction evidence="1 8">
        <text>N-(5-phospho-beta-D-ribosyl)anthranilate = 1-(2-carboxyphenylamino)-1-deoxy-D-ribulose 5-phosphate</text>
        <dbReference type="Rhea" id="RHEA:21540"/>
        <dbReference type="ChEBI" id="CHEBI:18277"/>
        <dbReference type="ChEBI" id="CHEBI:58613"/>
        <dbReference type="EC" id="5.3.1.24"/>
    </reaction>
</comment>
<evidence type="ECO:0000256" key="7">
    <source>
        <dbReference type="ARBA" id="ARBA00023235"/>
    </source>
</evidence>
<evidence type="ECO:0000256" key="1">
    <source>
        <dbReference type="ARBA" id="ARBA00001164"/>
    </source>
</evidence>
<keyword evidence="6 8" id="KW-0057">Aromatic amino acid biosynthesis</keyword>
<dbReference type="Pfam" id="PF00697">
    <property type="entry name" value="PRAI"/>
    <property type="match status" value="1"/>
</dbReference>
<evidence type="ECO:0000256" key="6">
    <source>
        <dbReference type="ARBA" id="ARBA00023141"/>
    </source>
</evidence>
<evidence type="ECO:0000256" key="8">
    <source>
        <dbReference type="HAMAP-Rule" id="MF_00135"/>
    </source>
</evidence>
<dbReference type="GO" id="GO:0000162">
    <property type="term" value="P:L-tryptophan biosynthetic process"/>
    <property type="evidence" value="ECO:0007669"/>
    <property type="project" value="UniProtKB-UniRule"/>
</dbReference>
<dbReference type="SUPFAM" id="SSF51366">
    <property type="entry name" value="Ribulose-phoshate binding barrel"/>
    <property type="match status" value="1"/>
</dbReference>
<proteinExistence type="inferred from homology"/>
<dbReference type="AlphaFoldDB" id="A0A8T8K6R7"/>
<evidence type="ECO:0000256" key="4">
    <source>
        <dbReference type="ARBA" id="ARBA00022605"/>
    </source>
</evidence>
<dbReference type="InterPro" id="IPR001240">
    <property type="entry name" value="PRAI_dom"/>
</dbReference>
<dbReference type="GO" id="GO:0004640">
    <property type="term" value="F:phosphoribosylanthranilate isomerase activity"/>
    <property type="evidence" value="ECO:0007669"/>
    <property type="project" value="UniProtKB-UniRule"/>
</dbReference>
<dbReference type="CDD" id="cd00405">
    <property type="entry name" value="PRAI"/>
    <property type="match status" value="1"/>
</dbReference>
<accession>A0A8T8K6R7</accession>
<dbReference type="Proteomes" id="UP000681041">
    <property type="component" value="Chromosome"/>
</dbReference>
<keyword evidence="5 8" id="KW-0822">Tryptophan biosynthesis</keyword>
<evidence type="ECO:0000256" key="2">
    <source>
        <dbReference type="ARBA" id="ARBA00004664"/>
    </source>
</evidence>
<dbReference type="InterPro" id="IPR044643">
    <property type="entry name" value="TrpF_fam"/>
</dbReference>
<name>A0A8T8K6R7_9EURY</name>
<keyword evidence="7 8" id="KW-0413">Isomerase</keyword>
<dbReference type="Gene3D" id="3.20.20.70">
    <property type="entry name" value="Aldolase class I"/>
    <property type="match status" value="1"/>
</dbReference>
<dbReference type="EC" id="5.3.1.24" evidence="8"/>
<dbReference type="InterPro" id="IPR013785">
    <property type="entry name" value="Aldolase_TIM"/>
</dbReference>
<organism evidence="10 11">
    <name type="scientific">Methanobacterium alkalithermotolerans</name>
    <dbReference type="NCBI Taxonomy" id="2731220"/>
    <lineage>
        <taxon>Archaea</taxon>
        <taxon>Methanobacteriati</taxon>
        <taxon>Methanobacteriota</taxon>
        <taxon>Methanomada group</taxon>
        <taxon>Methanobacteria</taxon>
        <taxon>Methanobacteriales</taxon>
        <taxon>Methanobacteriaceae</taxon>
        <taxon>Methanobacterium</taxon>
    </lineage>
</organism>
<evidence type="ECO:0000313" key="11">
    <source>
        <dbReference type="Proteomes" id="UP000681041"/>
    </source>
</evidence>
<reference evidence="10" key="1">
    <citation type="submission" date="2020-07" db="EMBL/GenBank/DDBJ databases">
        <title>Methanobacterium. sp. MethCan genome.</title>
        <authorList>
            <person name="Postec A."/>
            <person name="Quemeneur M."/>
        </authorList>
    </citation>
    <scope>NUCLEOTIDE SEQUENCE</scope>
    <source>
        <strain evidence="10">MethCAN</strain>
    </source>
</reference>
<comment type="similarity">
    <text evidence="3 8">Belongs to the TrpF family.</text>
</comment>
<comment type="pathway">
    <text evidence="2 8">Amino-acid biosynthesis; L-tryptophan biosynthesis; L-tryptophan from chorismate: step 3/5.</text>
</comment>
<dbReference type="KEGG" id="meme:HYG87_07655"/>
<dbReference type="HAMAP" id="MF_00135">
    <property type="entry name" value="PRAI"/>
    <property type="match status" value="1"/>
</dbReference>